<proteinExistence type="predicted"/>
<dbReference type="GeneID" id="86056836"/>
<dbReference type="CDD" id="cd00093">
    <property type="entry name" value="HTH_XRE"/>
    <property type="match status" value="1"/>
</dbReference>
<dbReference type="Gene3D" id="1.10.260.40">
    <property type="entry name" value="lambda repressor-like DNA-binding domains"/>
    <property type="match status" value="1"/>
</dbReference>
<dbReference type="PANTHER" id="PTHR46558">
    <property type="entry name" value="TRACRIPTIONAL REGULATORY PROTEIN-RELATED-RELATED"/>
    <property type="match status" value="1"/>
</dbReference>
<dbReference type="InterPro" id="IPR010982">
    <property type="entry name" value="Lambda_DNA-bd_dom_sf"/>
</dbReference>
<keyword evidence="4" id="KW-1185">Reference proteome</keyword>
<comment type="caution">
    <text evidence="3">The sequence shown here is derived from an EMBL/GenBank/DDBJ whole genome shotgun (WGS) entry which is preliminary data.</text>
</comment>
<organism evidence="3 4">
    <name type="scientific">Eisenbergiella porci</name>
    <dbReference type="NCBI Taxonomy" id="2652274"/>
    <lineage>
        <taxon>Bacteria</taxon>
        <taxon>Bacillati</taxon>
        <taxon>Bacillota</taxon>
        <taxon>Clostridia</taxon>
        <taxon>Lachnospirales</taxon>
        <taxon>Lachnospiraceae</taxon>
        <taxon>Eisenbergiella</taxon>
    </lineage>
</organism>
<dbReference type="EMBL" id="VUMI01000090">
    <property type="protein sequence ID" value="MSS91922.1"/>
    <property type="molecule type" value="Genomic_DNA"/>
</dbReference>
<dbReference type="PANTHER" id="PTHR46558:SF4">
    <property type="entry name" value="DNA-BIDING PHAGE PROTEIN"/>
    <property type="match status" value="1"/>
</dbReference>
<name>A0A6N7WBF8_9FIRM</name>
<dbReference type="SUPFAM" id="SSF47413">
    <property type="entry name" value="lambda repressor-like DNA-binding domains"/>
    <property type="match status" value="1"/>
</dbReference>
<sequence length="109" mass="12417">MDNLLKDMGKRIFDRRKQLNMTQETLAELAHVTPQTISTAELGQKAMRPDTILKICDALNISTEYLLRGIVTETDSSVLMEKVSTLTPKQYRHFEDILDSFIAAMQEEA</sequence>
<evidence type="ECO:0000256" key="1">
    <source>
        <dbReference type="ARBA" id="ARBA00023125"/>
    </source>
</evidence>
<reference evidence="3 4" key="1">
    <citation type="submission" date="2019-08" db="EMBL/GenBank/DDBJ databases">
        <title>In-depth cultivation of the pig gut microbiome towards novel bacterial diversity and tailored functional studies.</title>
        <authorList>
            <person name="Wylensek D."/>
            <person name="Hitch T.C.A."/>
            <person name="Clavel T."/>
        </authorList>
    </citation>
    <scope>NUCLEOTIDE SEQUENCE [LARGE SCALE GENOMIC DNA]</scope>
    <source>
        <strain evidence="3 4">WCA-389-WT-23B</strain>
    </source>
</reference>
<dbReference type="InterPro" id="IPR001387">
    <property type="entry name" value="Cro/C1-type_HTH"/>
</dbReference>
<feature type="domain" description="HTH cro/C1-type" evidence="2">
    <location>
        <begin position="16"/>
        <end position="66"/>
    </location>
</feature>
<evidence type="ECO:0000313" key="4">
    <source>
        <dbReference type="Proteomes" id="UP000436047"/>
    </source>
</evidence>
<dbReference type="Pfam" id="PF01381">
    <property type="entry name" value="HTH_3"/>
    <property type="match status" value="1"/>
</dbReference>
<gene>
    <name evidence="3" type="ORF">FYJ45_28045</name>
</gene>
<protein>
    <submittedName>
        <fullName evidence="3">Helix-turn-helix transcriptional regulator</fullName>
    </submittedName>
</protein>
<dbReference type="PROSITE" id="PS50943">
    <property type="entry name" value="HTH_CROC1"/>
    <property type="match status" value="1"/>
</dbReference>
<evidence type="ECO:0000259" key="2">
    <source>
        <dbReference type="PROSITE" id="PS50943"/>
    </source>
</evidence>
<keyword evidence="1" id="KW-0238">DNA-binding</keyword>
<accession>A0A6N7WBF8</accession>
<dbReference type="AlphaFoldDB" id="A0A6N7WBF8"/>
<evidence type="ECO:0000313" key="3">
    <source>
        <dbReference type="EMBL" id="MSS91922.1"/>
    </source>
</evidence>
<dbReference type="GO" id="GO:0003677">
    <property type="term" value="F:DNA binding"/>
    <property type="evidence" value="ECO:0007669"/>
    <property type="project" value="UniProtKB-KW"/>
</dbReference>
<dbReference type="Proteomes" id="UP000436047">
    <property type="component" value="Unassembled WGS sequence"/>
</dbReference>
<dbReference type="RefSeq" id="WP_154468259.1">
    <property type="nucleotide sequence ID" value="NZ_VUMI01000090.1"/>
</dbReference>
<dbReference type="SMART" id="SM00530">
    <property type="entry name" value="HTH_XRE"/>
    <property type="match status" value="1"/>
</dbReference>